<keyword evidence="19" id="KW-1185">Reference proteome</keyword>
<evidence type="ECO:0000256" key="5">
    <source>
        <dbReference type="ARBA" id="ARBA00022448"/>
    </source>
</evidence>
<dbReference type="InterPro" id="IPR011992">
    <property type="entry name" value="EF-hand-dom_pair"/>
</dbReference>
<dbReference type="FunFam" id="1.50.40.10:FF:000016">
    <property type="entry name" value="Solute carrier family 25 member 23"/>
    <property type="match status" value="1"/>
</dbReference>
<dbReference type="Gene3D" id="1.10.238.10">
    <property type="entry name" value="EF-hand"/>
    <property type="match status" value="1"/>
</dbReference>
<dbReference type="PRINTS" id="PR00926">
    <property type="entry name" value="MITOCARRIER"/>
</dbReference>
<dbReference type="InterPro" id="IPR018108">
    <property type="entry name" value="MCP_transmembrane"/>
</dbReference>
<evidence type="ECO:0000256" key="16">
    <source>
        <dbReference type="SAM" id="Phobius"/>
    </source>
</evidence>
<dbReference type="FunFam" id="1.10.238.10:FF:000003">
    <property type="entry name" value="Calmodulin A"/>
    <property type="match status" value="1"/>
</dbReference>
<dbReference type="SMART" id="SM00054">
    <property type="entry name" value="EFh"/>
    <property type="match status" value="4"/>
</dbReference>
<keyword evidence="9" id="KW-0999">Mitochondrion inner membrane</keyword>
<evidence type="ECO:0000259" key="17">
    <source>
        <dbReference type="PROSITE" id="PS50222"/>
    </source>
</evidence>
<dbReference type="SUPFAM" id="SSF103506">
    <property type="entry name" value="Mitochondrial carrier"/>
    <property type="match status" value="1"/>
</dbReference>
<feature type="repeat" description="Solcar" evidence="14">
    <location>
        <begin position="239"/>
        <end position="343"/>
    </location>
</feature>
<keyword evidence="13 14" id="KW-0472">Membrane</keyword>
<keyword evidence="10" id="KW-0106">Calcium</keyword>
<dbReference type="InterPro" id="IPR018247">
    <property type="entry name" value="EF_Hand_1_Ca_BS"/>
</dbReference>
<sequence>MDEETDKERDERLEKLWNTLDSGGDGQIDIKGLKKGLKKMDHPLKNADALLHDVLKAVDTSGDGHIQYNEFKVFVEHTEKELRQLFESIDRDHNGELDKEELKSAFRRAGLAISSAKLDQFFNEVDVNHDGVISFDEWRNFLLFIPAGTPNLRAVLSYYTSTATVNPEGDVHINDSLQGLGNYIHFQNTHFYDTLLNTYLCSSNTLLAMAFVTVLASSPDLGEGLDMEEEAEIGVPRGIYRFGYFVAGGVAGMVSRTATAPLDRLKVYLIAQTGTKAAAAEAAKEGAPIQAIKHLGQPLIDATKELWKAGGIRSLFAGNGLNVVKVMPESAIKFGAYEASKRALARLEGHQDPKHLHPASQFLAGGVGGVVSQCVVYPLDTLKFRMQCETVSGGLHGNALIRSTAAKMLSSPSGMLSYYRGLGMGLAGMFPYSAIDLFIFENFKRLLLARKARIHRCHESDVPIGNFATGAIGALSGAVSATVVYPLNLLRTRLQAQGTVLHPPTYSGIVDVTRKTLKGEGVLGLFRGVTPNLLKVAPAVSISYVVYENAKAFMGLQ</sequence>
<dbReference type="PROSITE" id="PS00018">
    <property type="entry name" value="EF_HAND_1"/>
    <property type="match status" value="2"/>
</dbReference>
<feature type="domain" description="EF-hand" evidence="17">
    <location>
        <begin position="8"/>
        <end position="43"/>
    </location>
</feature>
<keyword evidence="5 15" id="KW-0813">Transport</keyword>
<feature type="repeat" description="Solcar" evidence="14">
    <location>
        <begin position="464"/>
        <end position="553"/>
    </location>
</feature>
<keyword evidence="11 16" id="KW-1133">Transmembrane helix</keyword>
<feature type="domain" description="EF-hand" evidence="17">
    <location>
        <begin position="77"/>
        <end position="112"/>
    </location>
</feature>
<dbReference type="PANTHER" id="PTHR24089">
    <property type="entry name" value="SOLUTE CARRIER FAMILY 25"/>
    <property type="match status" value="1"/>
</dbReference>
<dbReference type="InterPro" id="IPR023395">
    <property type="entry name" value="MCP_dom_sf"/>
</dbReference>
<dbReference type="InterPro" id="IPR002048">
    <property type="entry name" value="EF_hand_dom"/>
</dbReference>
<keyword evidence="7" id="KW-0479">Metal-binding</keyword>
<evidence type="ECO:0000256" key="1">
    <source>
        <dbReference type="ARBA" id="ARBA00002238"/>
    </source>
</evidence>
<dbReference type="Gene3D" id="1.50.40.10">
    <property type="entry name" value="Mitochondrial carrier domain"/>
    <property type="match status" value="1"/>
</dbReference>
<protein>
    <recommendedName>
        <fullName evidence="4">Mitochondrial thiamine pyrophosphate carrier 1</fullName>
    </recommendedName>
</protein>
<evidence type="ECO:0000256" key="10">
    <source>
        <dbReference type="ARBA" id="ARBA00022837"/>
    </source>
</evidence>
<feature type="repeat" description="Solcar" evidence="14">
    <location>
        <begin position="356"/>
        <end position="446"/>
    </location>
</feature>
<feature type="domain" description="EF-hand" evidence="17">
    <location>
        <begin position="113"/>
        <end position="148"/>
    </location>
</feature>
<keyword evidence="12" id="KW-0496">Mitochondrion</keyword>
<organism evidence="18 19">
    <name type="scientific">Endocarpon pusillum (strain Z07020 / HMAS-L-300199)</name>
    <name type="common">Lichen-forming fungus</name>
    <dbReference type="NCBI Taxonomy" id="1263415"/>
    <lineage>
        <taxon>Eukaryota</taxon>
        <taxon>Fungi</taxon>
        <taxon>Dikarya</taxon>
        <taxon>Ascomycota</taxon>
        <taxon>Pezizomycotina</taxon>
        <taxon>Eurotiomycetes</taxon>
        <taxon>Chaetothyriomycetidae</taxon>
        <taxon>Verrucariales</taxon>
        <taxon>Verrucariaceae</taxon>
        <taxon>Endocarpon</taxon>
    </lineage>
</organism>
<dbReference type="GO" id="GO:0055085">
    <property type="term" value="P:transmembrane transport"/>
    <property type="evidence" value="ECO:0007669"/>
    <property type="project" value="InterPro"/>
</dbReference>
<comment type="similarity">
    <text evidence="3 15">Belongs to the mitochondrial carrier (TC 2.A.29) family.</text>
</comment>
<dbReference type="CDD" id="cd00051">
    <property type="entry name" value="EFh"/>
    <property type="match status" value="1"/>
</dbReference>
<dbReference type="PROSITE" id="PS50920">
    <property type="entry name" value="SOLCAR"/>
    <property type="match status" value="3"/>
</dbReference>
<dbReference type="AlphaFoldDB" id="U1G4T5"/>
<evidence type="ECO:0000256" key="13">
    <source>
        <dbReference type="ARBA" id="ARBA00023136"/>
    </source>
</evidence>
<evidence type="ECO:0000313" key="18">
    <source>
        <dbReference type="EMBL" id="ERF72337.1"/>
    </source>
</evidence>
<dbReference type="PROSITE" id="PS50222">
    <property type="entry name" value="EF_HAND_2"/>
    <property type="match status" value="3"/>
</dbReference>
<dbReference type="Pfam" id="PF13499">
    <property type="entry name" value="EF-hand_7"/>
    <property type="match status" value="2"/>
</dbReference>
<evidence type="ECO:0000256" key="6">
    <source>
        <dbReference type="ARBA" id="ARBA00022692"/>
    </source>
</evidence>
<dbReference type="GeneID" id="19241040"/>
<evidence type="ECO:0000256" key="14">
    <source>
        <dbReference type="PROSITE-ProRule" id="PRU00282"/>
    </source>
</evidence>
<comment type="function">
    <text evidence="1">Mitochondrial transporter that mediates uptake of thiamine pyrophosphate (ThPP) into mitochondria.</text>
</comment>
<proteinExistence type="inferred from homology"/>
<evidence type="ECO:0000256" key="2">
    <source>
        <dbReference type="ARBA" id="ARBA00004448"/>
    </source>
</evidence>
<keyword evidence="8" id="KW-0677">Repeat</keyword>
<evidence type="ECO:0000256" key="8">
    <source>
        <dbReference type="ARBA" id="ARBA00022737"/>
    </source>
</evidence>
<dbReference type="EMBL" id="KE721110">
    <property type="protein sequence ID" value="ERF72337.1"/>
    <property type="molecule type" value="Genomic_DNA"/>
</dbReference>
<evidence type="ECO:0000256" key="9">
    <source>
        <dbReference type="ARBA" id="ARBA00022792"/>
    </source>
</evidence>
<gene>
    <name evidence="18" type="ORF">EPUS_06093</name>
</gene>
<evidence type="ECO:0000256" key="3">
    <source>
        <dbReference type="ARBA" id="ARBA00006375"/>
    </source>
</evidence>
<dbReference type="Pfam" id="PF00153">
    <property type="entry name" value="Mito_carr"/>
    <property type="match status" value="3"/>
</dbReference>
<dbReference type="eggNOG" id="KOG0036">
    <property type="taxonomic scope" value="Eukaryota"/>
</dbReference>
<accession>U1G4T5</accession>
<comment type="subcellular location">
    <subcellularLocation>
        <location evidence="2">Mitochondrion inner membrane</location>
        <topology evidence="2">Multi-pass membrane protein</topology>
    </subcellularLocation>
</comment>
<evidence type="ECO:0000256" key="4">
    <source>
        <dbReference type="ARBA" id="ARBA00021935"/>
    </source>
</evidence>
<dbReference type="InterPro" id="IPR002067">
    <property type="entry name" value="MCP"/>
</dbReference>
<evidence type="ECO:0000313" key="19">
    <source>
        <dbReference type="Proteomes" id="UP000019373"/>
    </source>
</evidence>
<dbReference type="SUPFAM" id="SSF47473">
    <property type="entry name" value="EF-hand"/>
    <property type="match status" value="1"/>
</dbReference>
<name>U1G4T5_ENDPU</name>
<dbReference type="RefSeq" id="XP_007802008.1">
    <property type="nucleotide sequence ID" value="XM_007803817.1"/>
</dbReference>
<reference evidence="19" key="1">
    <citation type="journal article" date="2014" name="BMC Genomics">
        <title>Genome characteristics reveal the impact of lichenization on lichen-forming fungus Endocarpon pusillum Hedwig (Verrucariales, Ascomycota).</title>
        <authorList>
            <person name="Wang Y.-Y."/>
            <person name="Liu B."/>
            <person name="Zhang X.-Y."/>
            <person name="Zhou Q.-M."/>
            <person name="Zhang T."/>
            <person name="Li H."/>
            <person name="Yu Y.-F."/>
            <person name="Zhang X.-L."/>
            <person name="Hao X.-Y."/>
            <person name="Wang M."/>
            <person name="Wang L."/>
            <person name="Wei J.-C."/>
        </authorList>
    </citation>
    <scope>NUCLEOTIDE SEQUENCE [LARGE SCALE GENOMIC DNA]</scope>
    <source>
        <strain evidence="19">Z07020 / HMAS-L-300199</strain>
    </source>
</reference>
<feature type="transmembrane region" description="Helical" evidence="16">
    <location>
        <begin position="418"/>
        <end position="440"/>
    </location>
</feature>
<evidence type="ECO:0000256" key="7">
    <source>
        <dbReference type="ARBA" id="ARBA00022723"/>
    </source>
</evidence>
<keyword evidence="6 14" id="KW-0812">Transmembrane</keyword>
<dbReference type="OrthoDB" id="270584at2759"/>
<dbReference type="OMA" id="VISYAEW"/>
<evidence type="ECO:0000256" key="15">
    <source>
        <dbReference type="RuleBase" id="RU000488"/>
    </source>
</evidence>
<dbReference type="GO" id="GO:0005743">
    <property type="term" value="C:mitochondrial inner membrane"/>
    <property type="evidence" value="ECO:0007669"/>
    <property type="project" value="UniProtKB-SubCell"/>
</dbReference>
<evidence type="ECO:0000256" key="12">
    <source>
        <dbReference type="ARBA" id="ARBA00023128"/>
    </source>
</evidence>
<evidence type="ECO:0000256" key="11">
    <source>
        <dbReference type="ARBA" id="ARBA00022989"/>
    </source>
</evidence>
<dbReference type="HOGENOM" id="CLU_015166_2_2_1"/>
<dbReference type="GO" id="GO:0005509">
    <property type="term" value="F:calcium ion binding"/>
    <property type="evidence" value="ECO:0007669"/>
    <property type="project" value="InterPro"/>
</dbReference>
<dbReference type="Proteomes" id="UP000019373">
    <property type="component" value="Unassembled WGS sequence"/>
</dbReference>